<proteinExistence type="predicted"/>
<accession>A0A2W2FBT5</accession>
<gene>
    <name evidence="2" type="ORF">C1I95_24615</name>
</gene>
<reference evidence="2 3" key="1">
    <citation type="submission" date="2018-01" db="EMBL/GenBank/DDBJ databases">
        <title>Draft genome sequence of Jishengella sp. NA12.</title>
        <authorList>
            <person name="Sahin N."/>
            <person name="Ay H."/>
            <person name="Saygin H."/>
        </authorList>
    </citation>
    <scope>NUCLEOTIDE SEQUENCE [LARGE SCALE GENOMIC DNA]</scope>
    <source>
        <strain evidence="2 3">NA12</strain>
    </source>
</reference>
<feature type="region of interest" description="Disordered" evidence="1">
    <location>
        <begin position="253"/>
        <end position="279"/>
    </location>
</feature>
<dbReference type="Proteomes" id="UP000248924">
    <property type="component" value="Unassembled WGS sequence"/>
</dbReference>
<dbReference type="AlphaFoldDB" id="A0A2W2FBT5"/>
<protein>
    <submittedName>
        <fullName evidence="2">Uncharacterized protein</fullName>
    </submittedName>
</protein>
<feature type="compositionally biased region" description="Low complexity" evidence="1">
    <location>
        <begin position="264"/>
        <end position="279"/>
    </location>
</feature>
<name>A0A2W2FBT5_9ACTN</name>
<comment type="caution">
    <text evidence="2">The sequence shown here is derived from an EMBL/GenBank/DDBJ whole genome shotgun (WGS) entry which is preliminary data.</text>
</comment>
<sequence length="279" mass="29374">MTVTVSLSDRQIDWILTAADNRGLVYRHTGLNPADRSAVDSLVRCGILTPGSGVRGPDARHLTGHGRHVAADLIRGRAAAIIGRHLDGPDRIEQAKATAADLHAAGYLTGGIRAGTPDLVAETAGLLASLHGESTAALMAADLRHEHLLAGTYSQEDVTADEPFSVDVVLLATLHIAPGADLTDAVNTIRELAGRAVDVELGDGVTLHQVSVRSHRRPGMVLVSGPCTDSHLKLDDFQEPRVCRRCGSVYDETNGDGQDGECPSCSDRSATRRSSSSDG</sequence>
<evidence type="ECO:0000256" key="1">
    <source>
        <dbReference type="SAM" id="MobiDB-lite"/>
    </source>
</evidence>
<evidence type="ECO:0000313" key="2">
    <source>
        <dbReference type="EMBL" id="PZG12994.1"/>
    </source>
</evidence>
<evidence type="ECO:0000313" key="3">
    <source>
        <dbReference type="Proteomes" id="UP000248924"/>
    </source>
</evidence>
<organism evidence="2 3">
    <name type="scientific">Micromonospora craterilacus</name>
    <dbReference type="NCBI Taxonomy" id="1655439"/>
    <lineage>
        <taxon>Bacteria</taxon>
        <taxon>Bacillati</taxon>
        <taxon>Actinomycetota</taxon>
        <taxon>Actinomycetes</taxon>
        <taxon>Micromonosporales</taxon>
        <taxon>Micromonosporaceae</taxon>
        <taxon>Micromonospora</taxon>
    </lineage>
</organism>
<dbReference type="RefSeq" id="WP_111217089.1">
    <property type="nucleotide sequence ID" value="NZ_POTY01000191.1"/>
</dbReference>
<dbReference type="EMBL" id="POTY01000191">
    <property type="protein sequence ID" value="PZG12994.1"/>
    <property type="molecule type" value="Genomic_DNA"/>
</dbReference>
<keyword evidence="3" id="KW-1185">Reference proteome</keyword>